<dbReference type="InterPro" id="IPR028976">
    <property type="entry name" value="CheC-like_sf"/>
</dbReference>
<dbReference type="InterPro" id="IPR024513">
    <property type="entry name" value="DUF3334"/>
</dbReference>
<dbReference type="AlphaFoldDB" id="A0A3B1BQ59"/>
<dbReference type="EMBL" id="UOGB01000181">
    <property type="protein sequence ID" value="VAX20466.1"/>
    <property type="molecule type" value="Genomic_DNA"/>
</dbReference>
<protein>
    <recommendedName>
        <fullName evidence="3">Chemotaxis protein CheX</fullName>
    </recommendedName>
</protein>
<evidence type="ECO:0000256" key="1">
    <source>
        <dbReference type="ARBA" id="ARBA00022500"/>
    </source>
</evidence>
<name>A0A3B1BQ59_9ZZZZ</name>
<reference evidence="2" key="1">
    <citation type="submission" date="2018-06" db="EMBL/GenBank/DDBJ databases">
        <authorList>
            <person name="Zhirakovskaya E."/>
        </authorList>
    </citation>
    <scope>NUCLEOTIDE SEQUENCE</scope>
</reference>
<sequence length="183" mass="20171">MESETTSTLEFVKLFSAGVKDIIERSTGKEVHVSRTAMKVSGVQVTGRIGAFVAFNGDYNGIMILNFEGDAALEIVGDSLLNMGLQEEDVPKHVGSDEVRQNIGEMTNQCVGKCRSMVEEKYDLSSFANIPAVVPITVSISLTMVSKEPANLECVRVCFTTEKRNKFYMELALEPFIEMNIES</sequence>
<keyword evidence="1" id="KW-0145">Chemotaxis</keyword>
<evidence type="ECO:0008006" key="3">
    <source>
        <dbReference type="Google" id="ProtNLM"/>
    </source>
</evidence>
<dbReference type="GO" id="GO:0006935">
    <property type="term" value="P:chemotaxis"/>
    <property type="evidence" value="ECO:0007669"/>
    <property type="project" value="UniProtKB-KW"/>
</dbReference>
<dbReference type="SUPFAM" id="SSF103039">
    <property type="entry name" value="CheC-like"/>
    <property type="match status" value="1"/>
</dbReference>
<evidence type="ECO:0000313" key="2">
    <source>
        <dbReference type="EMBL" id="VAX20466.1"/>
    </source>
</evidence>
<dbReference type="Pfam" id="PF11813">
    <property type="entry name" value="DUF3334"/>
    <property type="match status" value="1"/>
</dbReference>
<dbReference type="Gene3D" id="3.40.1550.10">
    <property type="entry name" value="CheC-like"/>
    <property type="match status" value="1"/>
</dbReference>
<accession>A0A3B1BQ59</accession>
<organism evidence="2">
    <name type="scientific">hydrothermal vent metagenome</name>
    <dbReference type="NCBI Taxonomy" id="652676"/>
    <lineage>
        <taxon>unclassified sequences</taxon>
        <taxon>metagenomes</taxon>
        <taxon>ecological metagenomes</taxon>
    </lineage>
</organism>
<proteinExistence type="predicted"/>
<gene>
    <name evidence="2" type="ORF">MNBD_NITROSPINAE03-181</name>
</gene>